<gene>
    <name evidence="1" type="ORF">F4820DRAFT_66078</name>
</gene>
<dbReference type="EMBL" id="MU393551">
    <property type="protein sequence ID" value="KAI4861481.1"/>
    <property type="molecule type" value="Genomic_DNA"/>
</dbReference>
<reference evidence="1 2" key="1">
    <citation type="journal article" date="2022" name="New Phytol.">
        <title>Ecological generalism drives hyperdiversity of secondary metabolite gene clusters in xylarialean endophytes.</title>
        <authorList>
            <person name="Franco M.E.E."/>
            <person name="Wisecaver J.H."/>
            <person name="Arnold A.E."/>
            <person name="Ju Y.M."/>
            <person name="Slot J.C."/>
            <person name="Ahrendt S."/>
            <person name="Moore L.P."/>
            <person name="Eastman K.E."/>
            <person name="Scott K."/>
            <person name="Konkel Z."/>
            <person name="Mondo S.J."/>
            <person name="Kuo A."/>
            <person name="Hayes R.D."/>
            <person name="Haridas S."/>
            <person name="Andreopoulos B."/>
            <person name="Riley R."/>
            <person name="LaButti K."/>
            <person name="Pangilinan J."/>
            <person name="Lipzen A."/>
            <person name="Amirebrahimi M."/>
            <person name="Yan J."/>
            <person name="Adam C."/>
            <person name="Keymanesh K."/>
            <person name="Ng V."/>
            <person name="Louie K."/>
            <person name="Northen T."/>
            <person name="Drula E."/>
            <person name="Henrissat B."/>
            <person name="Hsieh H.M."/>
            <person name="Youens-Clark K."/>
            <person name="Lutzoni F."/>
            <person name="Miadlikowska J."/>
            <person name="Eastwood D.C."/>
            <person name="Hamelin R.C."/>
            <person name="Grigoriev I.V."/>
            <person name="U'Ren J.M."/>
        </authorList>
    </citation>
    <scope>NUCLEOTIDE SEQUENCE [LARGE SCALE GENOMIC DNA]</scope>
    <source>
        <strain evidence="1 2">CBS 119005</strain>
    </source>
</reference>
<comment type="caution">
    <text evidence="1">The sequence shown here is derived from an EMBL/GenBank/DDBJ whole genome shotgun (WGS) entry which is preliminary data.</text>
</comment>
<proteinExistence type="predicted"/>
<accession>A0ACB9YQK1</accession>
<evidence type="ECO:0000313" key="1">
    <source>
        <dbReference type="EMBL" id="KAI4861481.1"/>
    </source>
</evidence>
<dbReference type="Proteomes" id="UP001497700">
    <property type="component" value="Unassembled WGS sequence"/>
</dbReference>
<protein>
    <submittedName>
        <fullName evidence="1">Uncharacterized protein</fullName>
    </submittedName>
</protein>
<keyword evidence="2" id="KW-1185">Reference proteome</keyword>
<name>A0ACB9YQK1_9PEZI</name>
<organism evidence="1 2">
    <name type="scientific">Hypoxylon rubiginosum</name>
    <dbReference type="NCBI Taxonomy" id="110542"/>
    <lineage>
        <taxon>Eukaryota</taxon>
        <taxon>Fungi</taxon>
        <taxon>Dikarya</taxon>
        <taxon>Ascomycota</taxon>
        <taxon>Pezizomycotina</taxon>
        <taxon>Sordariomycetes</taxon>
        <taxon>Xylariomycetidae</taxon>
        <taxon>Xylariales</taxon>
        <taxon>Hypoxylaceae</taxon>
        <taxon>Hypoxylon</taxon>
    </lineage>
</organism>
<evidence type="ECO:0000313" key="2">
    <source>
        <dbReference type="Proteomes" id="UP001497700"/>
    </source>
</evidence>
<sequence>MSSPLKKQPEAVADKVLKRVEVSKIARRLQGRLALAQFKTKHGWEDLTLDKIEPRVEEEMRRKRLVEGDVMSDSSSSTSELPYPSSRTLMSSPLKAPFFSDAIGSSNGSTGHRKRTYNMASFDMTMSSPTKRFRTSPTPHKSMNSSHGSWGGRRHLAQSSPLKPRRQQHFTTSTGPDVSFFQGSRRPSVDLTSPNFAAFSDDDDDLLPAHSFAVSHSQTSPPSTPPMRNRAINRRSKDKHTGGEQKTGEEGAGLLLYLAQSPSPAIRSTKTRMDPPSTPPPKKDLALPSSMMTTPGGSNLIPTTPGQLFDMSDFVNITPSPAQKPWKTPLSLRTPTARTPMSVTRRRLTFDEPLHGL</sequence>